<dbReference type="PANTHER" id="PTHR37984:SF5">
    <property type="entry name" value="PROTEIN NYNRIN-LIKE"/>
    <property type="match status" value="1"/>
</dbReference>
<evidence type="ECO:0000259" key="12">
    <source>
        <dbReference type="Pfam" id="PF24626"/>
    </source>
</evidence>
<dbReference type="InterPro" id="IPR056924">
    <property type="entry name" value="SH3_Tf2-1"/>
</dbReference>
<sequence length="273" mass="30668">MQELVGSYEGDIEAQQKIAQLLLDPNAVTDFQLDKGMLKFKDKLYVGAANNIRSKVIKALHDSAVGEHSGQRGCLRRIQSLFYWPGIKQDVVTFVRSCDVCQRSKHENVPYPGLLQHIPVPQQACVIPAAVNLVQDRLKVISLIKENLTKAQSRMKSFADRHKTERTLQVGDWVFLKLQPYRQQTVAIRKSLKLTTKYYGPFQIIAKVGAVAYKLQLPAGARIHPVFHVSLLKKKIGNAQSTDPVLPAWDSSDQCSLQPEKILRSRATCVTPK</sequence>
<dbReference type="GeneID" id="140013575"/>
<evidence type="ECO:0000256" key="6">
    <source>
        <dbReference type="ARBA" id="ARBA00022908"/>
    </source>
</evidence>
<dbReference type="Pfam" id="PF17921">
    <property type="entry name" value="Integrase_H2C2"/>
    <property type="match status" value="1"/>
</dbReference>
<reference evidence="14" key="1">
    <citation type="submission" date="2025-08" db="UniProtKB">
        <authorList>
            <consortium name="RefSeq"/>
        </authorList>
    </citation>
    <scope>IDENTIFICATION</scope>
    <source>
        <tissue evidence="14">Leaves</tissue>
    </source>
</reference>
<keyword evidence="8" id="KW-0239">DNA-directed DNA polymerase</keyword>
<keyword evidence="5" id="KW-0460">Magnesium</keyword>
<keyword evidence="10" id="KW-0233">DNA recombination</keyword>
<keyword evidence="8" id="KW-0808">Transferase</keyword>
<dbReference type="Proteomes" id="UP001652660">
    <property type="component" value="Chromosome 8c"/>
</dbReference>
<keyword evidence="1" id="KW-0645">Protease</keyword>
<evidence type="ECO:0000256" key="7">
    <source>
        <dbReference type="ARBA" id="ARBA00022918"/>
    </source>
</evidence>
<evidence type="ECO:0000313" key="13">
    <source>
        <dbReference type="Proteomes" id="UP001652660"/>
    </source>
</evidence>
<dbReference type="Gene3D" id="1.10.340.70">
    <property type="match status" value="1"/>
</dbReference>
<feature type="domain" description="Tf2-1-like SH3-like" evidence="12">
    <location>
        <begin position="171"/>
        <end position="235"/>
    </location>
</feature>
<evidence type="ECO:0000256" key="4">
    <source>
        <dbReference type="ARBA" id="ARBA00022801"/>
    </source>
</evidence>
<proteinExistence type="predicted"/>
<feature type="domain" description="Integrase zinc-binding" evidence="11">
    <location>
        <begin position="51"/>
        <end position="106"/>
    </location>
</feature>
<dbReference type="InterPro" id="IPR050951">
    <property type="entry name" value="Retrovirus_Pol_polyprotein"/>
</dbReference>
<name>A0ABM4VHJ7_COFAR</name>
<protein>
    <recommendedName>
        <fullName evidence="15">Integrase zinc-binding domain-containing protein</fullName>
    </recommendedName>
</protein>
<keyword evidence="2" id="KW-0479">Metal-binding</keyword>
<evidence type="ECO:0000256" key="8">
    <source>
        <dbReference type="ARBA" id="ARBA00022932"/>
    </source>
</evidence>
<dbReference type="PANTHER" id="PTHR37984">
    <property type="entry name" value="PROTEIN CBG26694"/>
    <property type="match status" value="1"/>
</dbReference>
<evidence type="ECO:0000256" key="2">
    <source>
        <dbReference type="ARBA" id="ARBA00022723"/>
    </source>
</evidence>
<keyword evidence="3" id="KW-0064">Aspartyl protease</keyword>
<accession>A0ABM4VHJ7</accession>
<evidence type="ECO:0000259" key="11">
    <source>
        <dbReference type="Pfam" id="PF17921"/>
    </source>
</evidence>
<keyword evidence="4" id="KW-0378">Hydrolase</keyword>
<evidence type="ECO:0000256" key="1">
    <source>
        <dbReference type="ARBA" id="ARBA00022670"/>
    </source>
</evidence>
<keyword evidence="7" id="KW-0695">RNA-directed DNA polymerase</keyword>
<evidence type="ECO:0000256" key="9">
    <source>
        <dbReference type="ARBA" id="ARBA00023125"/>
    </source>
</evidence>
<keyword evidence="6" id="KW-0229">DNA integration</keyword>
<keyword evidence="13" id="KW-1185">Reference proteome</keyword>
<evidence type="ECO:0008006" key="15">
    <source>
        <dbReference type="Google" id="ProtNLM"/>
    </source>
</evidence>
<evidence type="ECO:0000256" key="3">
    <source>
        <dbReference type="ARBA" id="ARBA00022750"/>
    </source>
</evidence>
<gene>
    <name evidence="14" type="primary">LOC140013575</name>
</gene>
<dbReference type="Pfam" id="PF24626">
    <property type="entry name" value="SH3_Tf2-1"/>
    <property type="match status" value="1"/>
</dbReference>
<dbReference type="InterPro" id="IPR041588">
    <property type="entry name" value="Integrase_H2C2"/>
</dbReference>
<evidence type="ECO:0000256" key="10">
    <source>
        <dbReference type="ARBA" id="ARBA00023172"/>
    </source>
</evidence>
<keyword evidence="8" id="KW-0548">Nucleotidyltransferase</keyword>
<evidence type="ECO:0000313" key="14">
    <source>
        <dbReference type="RefSeq" id="XP_071919012.1"/>
    </source>
</evidence>
<dbReference type="RefSeq" id="XP_071919012.1">
    <property type="nucleotide sequence ID" value="XM_072062911.1"/>
</dbReference>
<evidence type="ECO:0000256" key="5">
    <source>
        <dbReference type="ARBA" id="ARBA00022842"/>
    </source>
</evidence>
<organism evidence="13 14">
    <name type="scientific">Coffea arabica</name>
    <name type="common">Arabian coffee</name>
    <dbReference type="NCBI Taxonomy" id="13443"/>
    <lineage>
        <taxon>Eukaryota</taxon>
        <taxon>Viridiplantae</taxon>
        <taxon>Streptophyta</taxon>
        <taxon>Embryophyta</taxon>
        <taxon>Tracheophyta</taxon>
        <taxon>Spermatophyta</taxon>
        <taxon>Magnoliopsida</taxon>
        <taxon>eudicotyledons</taxon>
        <taxon>Gunneridae</taxon>
        <taxon>Pentapetalae</taxon>
        <taxon>asterids</taxon>
        <taxon>lamiids</taxon>
        <taxon>Gentianales</taxon>
        <taxon>Rubiaceae</taxon>
        <taxon>Ixoroideae</taxon>
        <taxon>Gardenieae complex</taxon>
        <taxon>Bertiereae - Coffeeae clade</taxon>
        <taxon>Coffeeae</taxon>
        <taxon>Coffea</taxon>
    </lineage>
</organism>
<keyword evidence="9" id="KW-0238">DNA-binding</keyword>